<feature type="domain" description="F-box/LRR-repeat protein 15-like leucin rich repeat" evidence="1">
    <location>
        <begin position="161"/>
        <end position="282"/>
    </location>
</feature>
<evidence type="ECO:0000313" key="3">
    <source>
        <dbReference type="Proteomes" id="UP001151760"/>
    </source>
</evidence>
<dbReference type="Proteomes" id="UP001151760">
    <property type="component" value="Unassembled WGS sequence"/>
</dbReference>
<dbReference type="Pfam" id="PF25372">
    <property type="entry name" value="DUF7885"/>
    <property type="match status" value="3"/>
</dbReference>
<organism evidence="2 3">
    <name type="scientific">Tanacetum coccineum</name>
    <dbReference type="NCBI Taxonomy" id="301880"/>
    <lineage>
        <taxon>Eukaryota</taxon>
        <taxon>Viridiplantae</taxon>
        <taxon>Streptophyta</taxon>
        <taxon>Embryophyta</taxon>
        <taxon>Tracheophyta</taxon>
        <taxon>Spermatophyta</taxon>
        <taxon>Magnoliopsida</taxon>
        <taxon>eudicotyledons</taxon>
        <taxon>Gunneridae</taxon>
        <taxon>Pentapetalae</taxon>
        <taxon>asterids</taxon>
        <taxon>campanulids</taxon>
        <taxon>Asterales</taxon>
        <taxon>Asteraceae</taxon>
        <taxon>Asteroideae</taxon>
        <taxon>Anthemideae</taxon>
        <taxon>Anthemidinae</taxon>
        <taxon>Tanacetum</taxon>
    </lineage>
</organism>
<dbReference type="SUPFAM" id="SSF52047">
    <property type="entry name" value="RNI-like"/>
    <property type="match status" value="3"/>
</dbReference>
<dbReference type="EMBL" id="BQNB010021562">
    <property type="protein sequence ID" value="GJU07670.1"/>
    <property type="molecule type" value="Genomic_DNA"/>
</dbReference>
<dbReference type="InterPro" id="IPR032675">
    <property type="entry name" value="LRR_dom_sf"/>
</dbReference>
<accession>A0ABQ5J6X7</accession>
<name>A0ABQ5J6X7_9ASTR</name>
<dbReference type="PANTHER" id="PTHR13318">
    <property type="entry name" value="PARTNER OF PAIRED, ISOFORM B-RELATED"/>
    <property type="match status" value="1"/>
</dbReference>
<dbReference type="SMART" id="SM00367">
    <property type="entry name" value="LRR_CC"/>
    <property type="match status" value="15"/>
</dbReference>
<dbReference type="InterPro" id="IPR006553">
    <property type="entry name" value="Leu-rich_rpt_Cys-con_subtyp"/>
</dbReference>
<evidence type="ECO:0000313" key="2">
    <source>
        <dbReference type="EMBL" id="GJU07670.1"/>
    </source>
</evidence>
<reference evidence="2" key="1">
    <citation type="journal article" date="2022" name="Int. J. Mol. Sci.">
        <title>Draft Genome of Tanacetum Coccineum: Genomic Comparison of Closely Related Tanacetum-Family Plants.</title>
        <authorList>
            <person name="Yamashiro T."/>
            <person name="Shiraishi A."/>
            <person name="Nakayama K."/>
            <person name="Satake H."/>
        </authorList>
    </citation>
    <scope>NUCLEOTIDE SEQUENCE</scope>
</reference>
<dbReference type="InterPro" id="IPR057207">
    <property type="entry name" value="FBXL15_LRR"/>
</dbReference>
<dbReference type="PANTHER" id="PTHR13318:SF190">
    <property type="entry name" value="PARTNER OF PAIRED, ISOFORM B"/>
    <property type="match status" value="1"/>
</dbReference>
<feature type="domain" description="F-box/LRR-repeat protein 15-like leucin rich repeat" evidence="1">
    <location>
        <begin position="312"/>
        <end position="474"/>
    </location>
</feature>
<dbReference type="InterPro" id="IPR001611">
    <property type="entry name" value="Leu-rich_rpt"/>
</dbReference>
<comment type="caution">
    <text evidence="2">The sequence shown here is derived from an EMBL/GenBank/DDBJ whole genome shotgun (WGS) entry which is preliminary data.</text>
</comment>
<sequence>MDLSLISNLLTDDLLTRVLDCLPDDTDRKSFRATCKSFHRVESTHRTRVKFLRPEFIPRLLSTYTRAHALDFSSCPRIYNGTISALLNDVVCGNWTVRIKKLVLCRTTSLKWLGLEMLVKGCVNLESVDVSHCCEFGDRECDAISFGAGLKEIKLDKCLGVTDVGLAKIAIRCGKLEKISLKWCSEVSDLGIDFLSQKCSGLKYLSVSYLKISNESLRSISSLKKLETLLMVGCGLVGDEGLGFIGNGCSSLKVLDVSRCELVSSAGLISVTRGCKGLQKLNVGYYFLELSATVFHTLKDLKHLKTIRVDGARVTDSFFQIISTNCLFLVEVGLSRCEGVNDLGIMQLAYGSPTLKILDLTCCNNLTDIALSAVAHSCTKLLCLKLESCSLLTEKSITYLGSSCHSLEELDLTECCVNDIGLKNLSKCLELRCLRLGFCHDVSDKGLSYIASKCKHLQEIDLYRCLNVGDDGLGFIASGCKNIRKLNLCYCTKITDKGLMYLSQLEELSDLEMRNITEVTGTGLSALAAGCRKLSQLEIKHCGNIRDTGFWSLAYYSWNLQQVNLSFCAISDVGLCMMMGNLTRLQDAKLVNLANVTVRGYELALRACCTRLKKVKLLAYVRPHLSAELLETLGASGCRIRWE</sequence>
<evidence type="ECO:0000259" key="1">
    <source>
        <dbReference type="Pfam" id="PF25372"/>
    </source>
</evidence>
<feature type="domain" description="F-box/LRR-repeat protein 15-like leucin rich repeat" evidence="1">
    <location>
        <begin position="478"/>
        <end position="554"/>
    </location>
</feature>
<reference evidence="2" key="2">
    <citation type="submission" date="2022-01" db="EMBL/GenBank/DDBJ databases">
        <authorList>
            <person name="Yamashiro T."/>
            <person name="Shiraishi A."/>
            <person name="Satake H."/>
            <person name="Nakayama K."/>
        </authorList>
    </citation>
    <scope>NUCLEOTIDE SEQUENCE</scope>
</reference>
<dbReference type="Pfam" id="PF13516">
    <property type="entry name" value="LRR_6"/>
    <property type="match status" value="1"/>
</dbReference>
<keyword evidence="3" id="KW-1185">Reference proteome</keyword>
<protein>
    <submittedName>
        <fullName evidence="2">F-box/LRR-repeat protein 3</fullName>
    </submittedName>
</protein>
<dbReference type="Gene3D" id="3.80.10.10">
    <property type="entry name" value="Ribonuclease Inhibitor"/>
    <property type="match status" value="4"/>
</dbReference>
<proteinExistence type="predicted"/>
<gene>
    <name evidence="2" type="ORF">Tco_1124100</name>
</gene>